<dbReference type="SUPFAM" id="SSF53649">
    <property type="entry name" value="Alkaline phosphatase-like"/>
    <property type="match status" value="1"/>
</dbReference>
<reference evidence="1" key="1">
    <citation type="journal article" date="2021" name="PeerJ">
        <title>Extensive microbial diversity within the chicken gut microbiome revealed by metagenomics and culture.</title>
        <authorList>
            <person name="Gilroy R."/>
            <person name="Ravi A."/>
            <person name="Getino M."/>
            <person name="Pursley I."/>
            <person name="Horton D.L."/>
            <person name="Alikhan N.F."/>
            <person name="Baker D."/>
            <person name="Gharbi K."/>
            <person name="Hall N."/>
            <person name="Watson M."/>
            <person name="Adriaenssens E.M."/>
            <person name="Foster-Nyarko E."/>
            <person name="Jarju S."/>
            <person name="Secka A."/>
            <person name="Antonio M."/>
            <person name="Oren A."/>
            <person name="Chaudhuri R.R."/>
            <person name="La Ragione R."/>
            <person name="Hildebrand F."/>
            <person name="Pallen M.J."/>
        </authorList>
    </citation>
    <scope>NUCLEOTIDE SEQUENCE</scope>
    <source>
        <strain evidence="1">ChiGjej4B4-7305</strain>
    </source>
</reference>
<dbReference type="InterPro" id="IPR017850">
    <property type="entry name" value="Alkaline_phosphatase_core_sf"/>
</dbReference>
<accession>A0A9D2EDP9</accession>
<organism evidence="1 2">
    <name type="scientific">Candidatus Ruania gallistercoris</name>
    <dbReference type="NCBI Taxonomy" id="2838746"/>
    <lineage>
        <taxon>Bacteria</taxon>
        <taxon>Bacillati</taxon>
        <taxon>Actinomycetota</taxon>
        <taxon>Actinomycetes</taxon>
        <taxon>Micrococcales</taxon>
        <taxon>Ruaniaceae</taxon>
        <taxon>Ruania</taxon>
    </lineage>
</organism>
<evidence type="ECO:0000313" key="2">
    <source>
        <dbReference type="Proteomes" id="UP000824037"/>
    </source>
</evidence>
<dbReference type="AlphaFoldDB" id="A0A9D2EDP9"/>
<dbReference type="EMBL" id="DXBY01000093">
    <property type="protein sequence ID" value="HIZ35261.1"/>
    <property type="molecule type" value="Genomic_DNA"/>
</dbReference>
<protein>
    <submittedName>
        <fullName evidence="1">Alkaline phosphatase family protein</fullName>
    </submittedName>
</protein>
<dbReference type="Pfam" id="PF01663">
    <property type="entry name" value="Phosphodiest"/>
    <property type="match status" value="1"/>
</dbReference>
<dbReference type="PANTHER" id="PTHR10151">
    <property type="entry name" value="ECTONUCLEOTIDE PYROPHOSPHATASE/PHOSPHODIESTERASE"/>
    <property type="match status" value="1"/>
</dbReference>
<name>A0A9D2EDP9_9MICO</name>
<dbReference type="Proteomes" id="UP000824037">
    <property type="component" value="Unassembled WGS sequence"/>
</dbReference>
<gene>
    <name evidence="1" type="ORF">H9815_05750</name>
</gene>
<evidence type="ECO:0000313" key="1">
    <source>
        <dbReference type="EMBL" id="HIZ35261.1"/>
    </source>
</evidence>
<sequence>MSTRGAHVLVIGIDGVRFDTLEEVDTPHLDAIAAVGFRRPVQVHPEVPTISGPSWATMVTGVLPSSHGIYDNDLRGHALAANPDFVHLAHRTHPGLQTFIGADWQPLVTAHSGGPLFADGGYLPDCRRGPDAEVADWHRADDLVTEAATTFLAGLDGGRGSASFVYLHGCDTAGHEAGVGERYREFVGASDARVGQLLQAVEERSTRTEEDWVIIAATDHGHRPEGGHGGDSAQERTAWIAACGAGVPRGWDGDLELADVAGHAFSVLGLTPRSGHFIGVPFGARSAR</sequence>
<reference evidence="1" key="2">
    <citation type="submission" date="2021-04" db="EMBL/GenBank/DDBJ databases">
        <authorList>
            <person name="Gilroy R."/>
        </authorList>
    </citation>
    <scope>NUCLEOTIDE SEQUENCE</scope>
    <source>
        <strain evidence="1">ChiGjej4B4-7305</strain>
    </source>
</reference>
<dbReference type="InterPro" id="IPR002591">
    <property type="entry name" value="Phosphodiest/P_Trfase"/>
</dbReference>
<proteinExistence type="predicted"/>
<dbReference type="Gene3D" id="3.40.720.10">
    <property type="entry name" value="Alkaline Phosphatase, subunit A"/>
    <property type="match status" value="1"/>
</dbReference>
<comment type="caution">
    <text evidence="1">The sequence shown here is derived from an EMBL/GenBank/DDBJ whole genome shotgun (WGS) entry which is preliminary data.</text>
</comment>
<dbReference type="PANTHER" id="PTHR10151:SF120">
    <property type="entry name" value="BIS(5'-ADENOSYL)-TRIPHOSPHATASE"/>
    <property type="match status" value="1"/>
</dbReference>
<dbReference type="GO" id="GO:0016787">
    <property type="term" value="F:hydrolase activity"/>
    <property type="evidence" value="ECO:0007669"/>
    <property type="project" value="UniProtKB-ARBA"/>
</dbReference>